<dbReference type="EC" id="1.11.1.-" evidence="3"/>
<protein>
    <submittedName>
        <fullName evidence="3">Vanadium-dependent haloperoxidase</fullName>
        <ecNumber evidence="3">1.11.1.-</ecNumber>
    </submittedName>
</protein>
<evidence type="ECO:0000256" key="1">
    <source>
        <dbReference type="SAM" id="SignalP"/>
    </source>
</evidence>
<name>A0ABW2DP77_9BACT</name>
<dbReference type="InterPro" id="IPR036938">
    <property type="entry name" value="PAP2/HPO_sf"/>
</dbReference>
<dbReference type="PANTHER" id="PTHR34599:SF1">
    <property type="entry name" value="PHOSPHATIDIC ACID PHOSPHATASE TYPE 2_HALOPEROXIDASE DOMAIN-CONTAINING PROTEIN"/>
    <property type="match status" value="1"/>
</dbReference>
<feature type="domain" description="Phosphatidic acid phosphatase type 2/haloperoxidase" evidence="2">
    <location>
        <begin position="311"/>
        <end position="435"/>
    </location>
</feature>
<feature type="signal peptide" evidence="1">
    <location>
        <begin position="1"/>
        <end position="18"/>
    </location>
</feature>
<dbReference type="InterPro" id="IPR052559">
    <property type="entry name" value="V-haloperoxidase"/>
</dbReference>
<keyword evidence="3" id="KW-0575">Peroxidase</keyword>
<organism evidence="3 4">
    <name type="scientific">Rufibacter roseus</name>
    <dbReference type="NCBI Taxonomy" id="1567108"/>
    <lineage>
        <taxon>Bacteria</taxon>
        <taxon>Pseudomonadati</taxon>
        <taxon>Bacteroidota</taxon>
        <taxon>Cytophagia</taxon>
        <taxon>Cytophagales</taxon>
        <taxon>Hymenobacteraceae</taxon>
        <taxon>Rufibacter</taxon>
    </lineage>
</organism>
<feature type="chain" id="PRO_5045181915" evidence="1">
    <location>
        <begin position="19"/>
        <end position="448"/>
    </location>
</feature>
<dbReference type="Pfam" id="PF01569">
    <property type="entry name" value="PAP2"/>
    <property type="match status" value="1"/>
</dbReference>
<accession>A0ABW2DP77</accession>
<dbReference type="EMBL" id="JBHSYQ010000008">
    <property type="protein sequence ID" value="MFC6998835.1"/>
    <property type="molecule type" value="Genomic_DNA"/>
</dbReference>
<dbReference type="InterPro" id="IPR000326">
    <property type="entry name" value="PAP2/HPO"/>
</dbReference>
<evidence type="ECO:0000313" key="4">
    <source>
        <dbReference type="Proteomes" id="UP001596405"/>
    </source>
</evidence>
<evidence type="ECO:0000313" key="3">
    <source>
        <dbReference type="EMBL" id="MFC6998835.1"/>
    </source>
</evidence>
<proteinExistence type="predicted"/>
<keyword evidence="4" id="KW-1185">Reference proteome</keyword>
<dbReference type="GO" id="GO:0004601">
    <property type="term" value="F:peroxidase activity"/>
    <property type="evidence" value="ECO:0007669"/>
    <property type="project" value="UniProtKB-KW"/>
</dbReference>
<comment type="caution">
    <text evidence="3">The sequence shown here is derived from an EMBL/GenBank/DDBJ whole genome shotgun (WGS) entry which is preliminary data.</text>
</comment>
<dbReference type="PANTHER" id="PTHR34599">
    <property type="entry name" value="PEROXIDASE-RELATED"/>
    <property type="match status" value="1"/>
</dbReference>
<evidence type="ECO:0000259" key="2">
    <source>
        <dbReference type="Pfam" id="PF01569"/>
    </source>
</evidence>
<dbReference type="RefSeq" id="WP_066625576.1">
    <property type="nucleotide sequence ID" value="NZ_JBHSYQ010000008.1"/>
</dbReference>
<reference evidence="4" key="1">
    <citation type="journal article" date="2019" name="Int. J. Syst. Evol. Microbiol.">
        <title>The Global Catalogue of Microorganisms (GCM) 10K type strain sequencing project: providing services to taxonomists for standard genome sequencing and annotation.</title>
        <authorList>
            <consortium name="The Broad Institute Genomics Platform"/>
            <consortium name="The Broad Institute Genome Sequencing Center for Infectious Disease"/>
            <person name="Wu L."/>
            <person name="Ma J."/>
        </authorList>
    </citation>
    <scope>NUCLEOTIDE SEQUENCE [LARGE SCALE GENOMIC DNA]</scope>
    <source>
        <strain evidence="4">CGMCC 4.7393</strain>
    </source>
</reference>
<dbReference type="Proteomes" id="UP001596405">
    <property type="component" value="Unassembled WGS sequence"/>
</dbReference>
<dbReference type="SUPFAM" id="SSF48317">
    <property type="entry name" value="Acid phosphatase/Vanadium-dependent haloperoxidase"/>
    <property type="match status" value="1"/>
</dbReference>
<keyword evidence="1" id="KW-0732">Signal</keyword>
<gene>
    <name evidence="3" type="ORF">ACFQHR_14455</name>
</gene>
<sequence>MKKVLPLLWLWVLCGACSAPQQEKKQNLDFSTEQISQVINRMTDLMVNDVTNPPLAARFFSYATLAGYEVVVQNDSSYASMHGKLKDYPQIAKPQGVEGYSVELSAVLAMLETAKKMQPSGVLLDSLKVQLLDSCRQEGLAEEVITSSLAYAQAVSKEILAYAKADKYNRISNYPRYTPKEGEGNWYPTPPGYFAPVEPYFNTVRSFTLDTCSQFKPDPPVAFSTQKSSPFFKLMQQAYEESNNLSKEHQDIAAFWDCNPFALQENGHLMSGLKKISPGAHWLGITGIACKKAKIDFAKAMKVHAMVSVGLMDGFLACWDEKFRSNRIRPETAIRKYLDPNFKPLLQTPPFPEYLSGHSTISAASAVILTHYFGDNFSYTDTVEERFGLPAREFHSFQEAAIEAGLSRLYGGIHFMDAVENGRLQGLQVGEWLIRKVEGGPKVLAKVK</sequence>
<keyword evidence="3" id="KW-0560">Oxidoreductase</keyword>
<dbReference type="CDD" id="cd03398">
    <property type="entry name" value="PAP2_haloperoxidase"/>
    <property type="match status" value="1"/>
</dbReference>
<dbReference type="Gene3D" id="1.10.606.20">
    <property type="match status" value="1"/>
</dbReference>